<dbReference type="Pfam" id="PF00664">
    <property type="entry name" value="ABC_membrane"/>
    <property type="match status" value="1"/>
</dbReference>
<evidence type="ECO:0000256" key="5">
    <source>
        <dbReference type="ARBA" id="ARBA00022989"/>
    </source>
</evidence>
<dbReference type="InterPro" id="IPR003593">
    <property type="entry name" value="AAA+_ATPase"/>
</dbReference>
<keyword evidence="3" id="KW-0547">Nucleotide-binding</keyword>
<feature type="domain" description="ABC transmembrane type-1" evidence="9">
    <location>
        <begin position="30"/>
        <end position="312"/>
    </location>
</feature>
<reference evidence="10 11" key="1">
    <citation type="submission" date="2014-10" db="EMBL/GenBank/DDBJ databases">
        <title>Genome sequencing of Vitellibacter vladivostokensis KMM 3516.</title>
        <authorList>
            <person name="Thevarajoo S."/>
            <person name="Selvaratnam C."/>
            <person name="Goh K.M."/>
            <person name="Chong C.S."/>
        </authorList>
    </citation>
    <scope>NUCLEOTIDE SEQUENCE [LARGE SCALE GENOMIC DNA]</scope>
    <source>
        <strain evidence="10 11">KMM 3516</strain>
    </source>
</reference>
<feature type="transmembrane region" description="Helical" evidence="7">
    <location>
        <begin position="68"/>
        <end position="94"/>
    </location>
</feature>
<keyword evidence="4 10" id="KW-0067">ATP-binding</keyword>
<dbReference type="SUPFAM" id="SSF90123">
    <property type="entry name" value="ABC transporter transmembrane region"/>
    <property type="match status" value="1"/>
</dbReference>
<dbReference type="CDD" id="cd18544">
    <property type="entry name" value="ABC_6TM_TmrA_like"/>
    <property type="match status" value="1"/>
</dbReference>
<feature type="domain" description="ABC transporter" evidence="8">
    <location>
        <begin position="345"/>
        <end position="579"/>
    </location>
</feature>
<dbReference type="PROSITE" id="PS50893">
    <property type="entry name" value="ABC_TRANSPORTER_2"/>
    <property type="match status" value="1"/>
</dbReference>
<evidence type="ECO:0000259" key="8">
    <source>
        <dbReference type="PROSITE" id="PS50893"/>
    </source>
</evidence>
<dbReference type="PANTHER" id="PTHR43394">
    <property type="entry name" value="ATP-DEPENDENT PERMEASE MDL1, MITOCHONDRIAL"/>
    <property type="match status" value="1"/>
</dbReference>
<dbReference type="PROSITE" id="PS00211">
    <property type="entry name" value="ABC_TRANSPORTER_1"/>
    <property type="match status" value="1"/>
</dbReference>
<feature type="transmembrane region" description="Helical" evidence="7">
    <location>
        <begin position="26"/>
        <end position="48"/>
    </location>
</feature>
<keyword evidence="5 7" id="KW-1133">Transmembrane helix</keyword>
<dbReference type="RefSeq" id="WP_045080679.1">
    <property type="nucleotide sequence ID" value="NZ_JSVU01000005.1"/>
</dbReference>
<sequence length="588" mass="66503">MSETTGNAFDFKLFKRLLAFTKPYRLVFYFVAFAAIIMSGLAVLRPYLLKLAIDNSMVPKDGDGFMKYIILMVVVLMLEVIFQFAFIFYTNWLGQSVIRDMRQKLFRLMMSFKMKYFDKSAVGRLTTRAVNDVETISSIFSEGLFMIISDLLKMLVIAGFMLYQSWRLSLIVFIVLPFILYATRVFQKAMKVAFEDVRNQVANLNTFVQERITGMKIVQIFTREKTEYERFQEINKDHRKAWIKTVWYNSIFFPIAETAGAVATGLVVWYGGLNVIGGGVVTLGIITAFIQYAEMLFRPLRQIADKFNTLQMGMVAANRVFGILDTKSHIADTGTVDYTSTKGEIEFKNVHFGYNEDEEVIKGISFKANPGETVAIVGATGAGKSTIINLLNRFYEINSGDILIDGISLKDYKLASLRGQIAVVLQDVFLFADSILNNITLNNPNISEEEVIAAAKEIGVHKFIQSLPDGYHYNVKERGSMLSSGQRQLISFLRAYVSKPSILVLDEATSSVDTYSEELIQTATDKITKDRTSIVIAHRLATIKKADKIIVMDAGKIMEEGTHKELLKVENGFYRNLYEVQFMAEEAI</sequence>
<evidence type="ECO:0000256" key="3">
    <source>
        <dbReference type="ARBA" id="ARBA00022741"/>
    </source>
</evidence>
<dbReference type="PANTHER" id="PTHR43394:SF1">
    <property type="entry name" value="ATP-BINDING CASSETTE SUB-FAMILY B MEMBER 10, MITOCHONDRIAL"/>
    <property type="match status" value="1"/>
</dbReference>
<dbReference type="InterPro" id="IPR011527">
    <property type="entry name" value="ABC1_TM_dom"/>
</dbReference>
<dbReference type="InterPro" id="IPR027417">
    <property type="entry name" value="P-loop_NTPase"/>
</dbReference>
<dbReference type="SMART" id="SM00382">
    <property type="entry name" value="AAA"/>
    <property type="match status" value="1"/>
</dbReference>
<keyword evidence="11" id="KW-1185">Reference proteome</keyword>
<feature type="transmembrane region" description="Helical" evidence="7">
    <location>
        <begin position="144"/>
        <end position="162"/>
    </location>
</feature>
<evidence type="ECO:0000313" key="11">
    <source>
        <dbReference type="Proteomes" id="UP000033497"/>
    </source>
</evidence>
<dbReference type="GO" id="GO:0005524">
    <property type="term" value="F:ATP binding"/>
    <property type="evidence" value="ECO:0007669"/>
    <property type="project" value="UniProtKB-KW"/>
</dbReference>
<dbReference type="InterPro" id="IPR039421">
    <property type="entry name" value="Type_1_exporter"/>
</dbReference>
<evidence type="ECO:0000256" key="2">
    <source>
        <dbReference type="ARBA" id="ARBA00022692"/>
    </source>
</evidence>
<name>A0ABR5DHU7_9FLAO</name>
<dbReference type="InterPro" id="IPR036640">
    <property type="entry name" value="ABC1_TM_sf"/>
</dbReference>
<evidence type="ECO:0000256" key="6">
    <source>
        <dbReference type="ARBA" id="ARBA00023136"/>
    </source>
</evidence>
<accession>A0ABR5DHU7</accession>
<comment type="subcellular location">
    <subcellularLocation>
        <location evidence="1">Cell membrane</location>
        <topology evidence="1">Multi-pass membrane protein</topology>
    </subcellularLocation>
</comment>
<feature type="transmembrane region" description="Helical" evidence="7">
    <location>
        <begin position="168"/>
        <end position="186"/>
    </location>
</feature>
<dbReference type="EMBL" id="JSVU01000005">
    <property type="protein sequence ID" value="KJJ38306.1"/>
    <property type="molecule type" value="Genomic_DNA"/>
</dbReference>
<dbReference type="CDD" id="cd03254">
    <property type="entry name" value="ABCC_Glucan_exporter_like"/>
    <property type="match status" value="1"/>
</dbReference>
<dbReference type="Proteomes" id="UP000033497">
    <property type="component" value="Unassembled WGS sequence"/>
</dbReference>
<organism evidence="10 11">
    <name type="scientific">Aequorivita vladivostokensis</name>
    <dbReference type="NCBI Taxonomy" id="171194"/>
    <lineage>
        <taxon>Bacteria</taxon>
        <taxon>Pseudomonadati</taxon>
        <taxon>Bacteroidota</taxon>
        <taxon>Flavobacteriia</taxon>
        <taxon>Flavobacteriales</taxon>
        <taxon>Flavobacteriaceae</taxon>
        <taxon>Aequorivita</taxon>
    </lineage>
</organism>
<evidence type="ECO:0000256" key="4">
    <source>
        <dbReference type="ARBA" id="ARBA00022840"/>
    </source>
</evidence>
<evidence type="ECO:0000256" key="1">
    <source>
        <dbReference type="ARBA" id="ARBA00004651"/>
    </source>
</evidence>
<keyword evidence="2 7" id="KW-0812">Transmembrane</keyword>
<proteinExistence type="predicted"/>
<dbReference type="SUPFAM" id="SSF52540">
    <property type="entry name" value="P-loop containing nucleoside triphosphate hydrolases"/>
    <property type="match status" value="1"/>
</dbReference>
<dbReference type="Gene3D" id="1.20.1560.10">
    <property type="entry name" value="ABC transporter type 1, transmembrane domain"/>
    <property type="match status" value="1"/>
</dbReference>
<dbReference type="Pfam" id="PF00005">
    <property type="entry name" value="ABC_tran"/>
    <property type="match status" value="1"/>
</dbReference>
<dbReference type="PROSITE" id="PS50929">
    <property type="entry name" value="ABC_TM1F"/>
    <property type="match status" value="1"/>
</dbReference>
<evidence type="ECO:0000256" key="7">
    <source>
        <dbReference type="SAM" id="Phobius"/>
    </source>
</evidence>
<gene>
    <name evidence="10" type="ORF">MB09_09650</name>
</gene>
<dbReference type="InterPro" id="IPR003439">
    <property type="entry name" value="ABC_transporter-like_ATP-bd"/>
</dbReference>
<evidence type="ECO:0000259" key="9">
    <source>
        <dbReference type="PROSITE" id="PS50929"/>
    </source>
</evidence>
<evidence type="ECO:0000313" key="10">
    <source>
        <dbReference type="EMBL" id="KJJ38306.1"/>
    </source>
</evidence>
<keyword evidence="6 7" id="KW-0472">Membrane</keyword>
<dbReference type="InterPro" id="IPR017871">
    <property type="entry name" value="ABC_transporter-like_CS"/>
</dbReference>
<feature type="transmembrane region" description="Helical" evidence="7">
    <location>
        <begin position="275"/>
        <end position="293"/>
    </location>
</feature>
<comment type="caution">
    <text evidence="10">The sequence shown here is derived from an EMBL/GenBank/DDBJ whole genome shotgun (WGS) entry which is preliminary data.</text>
</comment>
<dbReference type="Gene3D" id="3.40.50.300">
    <property type="entry name" value="P-loop containing nucleotide triphosphate hydrolases"/>
    <property type="match status" value="1"/>
</dbReference>
<protein>
    <submittedName>
        <fullName evidence="10">Antibiotic ABC transporter ATP-binding protein</fullName>
    </submittedName>
</protein>